<dbReference type="InterPro" id="IPR020556">
    <property type="entry name" value="Amidase_CS"/>
</dbReference>
<proteinExistence type="inferred from homology"/>
<gene>
    <name evidence="3" type="ORF">ABRP34_22555</name>
</gene>
<dbReference type="GO" id="GO:0003824">
    <property type="term" value="F:catalytic activity"/>
    <property type="evidence" value="ECO:0007669"/>
    <property type="project" value="InterPro"/>
</dbReference>
<keyword evidence="3" id="KW-0614">Plasmid</keyword>
<geneLocation type="plasmid" evidence="3">
    <name>unnamed</name>
</geneLocation>
<dbReference type="PROSITE" id="PS00571">
    <property type="entry name" value="AMIDASES"/>
    <property type="match status" value="1"/>
</dbReference>
<comment type="similarity">
    <text evidence="1">Belongs to the amidase family.</text>
</comment>
<organism evidence="3">
    <name type="scientific">Arthrobacter sp. K5</name>
    <dbReference type="NCBI Taxonomy" id="2839623"/>
    <lineage>
        <taxon>Bacteria</taxon>
        <taxon>Bacillati</taxon>
        <taxon>Actinomycetota</taxon>
        <taxon>Actinomycetes</taxon>
        <taxon>Micrococcales</taxon>
        <taxon>Micrococcaceae</taxon>
        <taxon>Arthrobacter</taxon>
    </lineage>
</organism>
<evidence type="ECO:0000259" key="2">
    <source>
        <dbReference type="Pfam" id="PF01425"/>
    </source>
</evidence>
<dbReference type="InterPro" id="IPR000120">
    <property type="entry name" value="Amidase"/>
</dbReference>
<dbReference type="InterPro" id="IPR023631">
    <property type="entry name" value="Amidase_dom"/>
</dbReference>
<dbReference type="Gene3D" id="3.90.1300.10">
    <property type="entry name" value="Amidase signature (AS) domain"/>
    <property type="match status" value="1"/>
</dbReference>
<evidence type="ECO:0000256" key="1">
    <source>
        <dbReference type="ARBA" id="ARBA00009199"/>
    </source>
</evidence>
<name>A0AAU8EZ15_9MICC</name>
<dbReference type="SUPFAM" id="SSF75304">
    <property type="entry name" value="Amidase signature (AS) enzymes"/>
    <property type="match status" value="1"/>
</dbReference>
<sequence length="482" mass="52034">MELDVVADIPWMSATQMSERVRHQELSPVDIAASMTQRVKALNPELNAYVTFDEEQIHKDALRLEEMADSEAQQLGPLHGVPFSVKELTAMKGLPATYGYLPLKGTFAKHEAAVVRRLKAAGGLFLGKTNMPEGGYYGGTDGHLYGATHNPWKHGYSAGGSSGGAAAAVAAGLGPLAEGSDGAGSVRIPASMCGVVGMKPTHGLIPQTVLGGRYYTWIYHGPIARTVADAALMLNVMAGPDDEDPTSLPKIDVDFTEEIKKPIGGWRIAWSPDLGLGYVDPEVAAICRSAMDAFEELGAVVQQATPAWDGAEEAMWNGVWLPGFAGQTDLLDWPAMEGQVDENLLEIMRQCRTLNGDDKGRADLYRGQMWNTFREFMSGFDLLVSPTLTSAAFPLEQFAPSWLEGKPLREQILGWLLTYPFNMMTTPSITVPAGFTSEGLPVGLQISGGFHADAKVLRAAAAFESARPWSHKQPSLLEERTV</sequence>
<dbReference type="AlphaFoldDB" id="A0AAU8EZ15"/>
<protein>
    <submittedName>
        <fullName evidence="3">Amidase family protein</fullName>
    </submittedName>
</protein>
<dbReference type="RefSeq" id="WP_353713590.1">
    <property type="nucleotide sequence ID" value="NZ_CP159280.1"/>
</dbReference>
<feature type="domain" description="Amidase" evidence="2">
    <location>
        <begin position="33"/>
        <end position="457"/>
    </location>
</feature>
<dbReference type="PANTHER" id="PTHR11895:SF7">
    <property type="entry name" value="GLUTAMYL-TRNA(GLN) AMIDOTRANSFERASE SUBUNIT A, MITOCHONDRIAL"/>
    <property type="match status" value="1"/>
</dbReference>
<accession>A0AAU8EZ15</accession>
<dbReference type="InterPro" id="IPR036928">
    <property type="entry name" value="AS_sf"/>
</dbReference>
<dbReference type="Pfam" id="PF01425">
    <property type="entry name" value="Amidase"/>
    <property type="match status" value="1"/>
</dbReference>
<evidence type="ECO:0000313" key="3">
    <source>
        <dbReference type="EMBL" id="XCH13893.1"/>
    </source>
</evidence>
<dbReference type="EMBL" id="CP159280">
    <property type="protein sequence ID" value="XCH13893.1"/>
    <property type="molecule type" value="Genomic_DNA"/>
</dbReference>
<dbReference type="PANTHER" id="PTHR11895">
    <property type="entry name" value="TRANSAMIDASE"/>
    <property type="match status" value="1"/>
</dbReference>
<reference evidence="3" key="1">
    <citation type="submission" date="2024-06" db="EMBL/GenBank/DDBJ databases">
        <title>Biodegradation of dimethachlon by Arthrobacter sp. K5: mechanistic insights and ecological implications.</title>
        <authorList>
            <person name="Hu S."/>
            <person name="Lu P."/>
        </authorList>
    </citation>
    <scope>NUCLEOTIDE SEQUENCE</scope>
    <source>
        <strain evidence="3">K5</strain>
        <plasmid evidence="3">unnamed</plasmid>
    </source>
</reference>